<dbReference type="Gene3D" id="3.40.30.10">
    <property type="entry name" value="Glutaredoxin"/>
    <property type="match status" value="1"/>
</dbReference>
<evidence type="ECO:0000313" key="2">
    <source>
        <dbReference type="EMBL" id="MCQ1056643.1"/>
    </source>
</evidence>
<dbReference type="NCBIfam" id="TIGR00412">
    <property type="entry name" value="redox_disulf_2"/>
    <property type="match status" value="1"/>
</dbReference>
<sequence>MKTIQVYGPGCNNCAVTAERFAKVAKDLGQDVVVEKISSLEDIMKAGVMSTPGVGVNGIIQHTGSVPTEEQVRAMLA</sequence>
<keyword evidence="3" id="KW-1185">Reference proteome</keyword>
<dbReference type="Proteomes" id="UP001524460">
    <property type="component" value="Unassembled WGS sequence"/>
</dbReference>
<proteinExistence type="predicted"/>
<dbReference type="InterPro" id="IPR036249">
    <property type="entry name" value="Thioredoxin-like_sf"/>
</dbReference>
<dbReference type="InterPro" id="IPR005243">
    <property type="entry name" value="THIRX-like_proc"/>
</dbReference>
<organism evidence="2 3">
    <name type="scientific">Photobacterium pectinilyticum</name>
    <dbReference type="NCBI Taxonomy" id="2906793"/>
    <lineage>
        <taxon>Bacteria</taxon>
        <taxon>Pseudomonadati</taxon>
        <taxon>Pseudomonadota</taxon>
        <taxon>Gammaproteobacteria</taxon>
        <taxon>Vibrionales</taxon>
        <taxon>Vibrionaceae</taxon>
        <taxon>Photobacterium</taxon>
    </lineage>
</organism>
<comment type="caution">
    <text evidence="2">The sequence shown here is derived from an EMBL/GenBank/DDBJ whole genome shotgun (WGS) entry which is preliminary data.</text>
</comment>
<dbReference type="RefSeq" id="WP_255040231.1">
    <property type="nucleotide sequence ID" value="NZ_JANEYT010000001.1"/>
</dbReference>
<dbReference type="PANTHER" id="PTHR36450">
    <property type="entry name" value="THIOREDOXIN"/>
    <property type="match status" value="1"/>
</dbReference>
<feature type="domain" description="Thioredoxin-like fold" evidence="1">
    <location>
        <begin position="3"/>
        <end position="76"/>
    </location>
</feature>
<name>A0ABT1MVX0_9GAMM</name>
<dbReference type="PANTHER" id="PTHR36450:SF1">
    <property type="entry name" value="THIOREDOXIN"/>
    <property type="match status" value="1"/>
</dbReference>
<dbReference type="Pfam" id="PF13192">
    <property type="entry name" value="Thioredoxin_3"/>
    <property type="match status" value="1"/>
</dbReference>
<dbReference type="InterPro" id="IPR012336">
    <property type="entry name" value="Thioredoxin-like_fold"/>
</dbReference>
<dbReference type="SUPFAM" id="SSF52833">
    <property type="entry name" value="Thioredoxin-like"/>
    <property type="match status" value="1"/>
</dbReference>
<reference evidence="2 3" key="1">
    <citation type="submission" date="2022-07" db="EMBL/GenBank/DDBJ databases">
        <title>Photobacterium pectinilyticum sp. nov., a marine bacterium isolated from surface seawater of Qingdao offshore.</title>
        <authorList>
            <person name="Wang X."/>
        </authorList>
    </citation>
    <scope>NUCLEOTIDE SEQUENCE [LARGE SCALE GENOMIC DNA]</scope>
    <source>
        <strain evidence="2 3">ZSDE20</strain>
    </source>
</reference>
<accession>A0ABT1MVX0</accession>
<gene>
    <name evidence="2" type="ORF">NHN17_01005</name>
</gene>
<dbReference type="EMBL" id="JANEYT010000001">
    <property type="protein sequence ID" value="MCQ1056643.1"/>
    <property type="molecule type" value="Genomic_DNA"/>
</dbReference>
<protein>
    <submittedName>
        <fullName evidence="2">Thioredoxin family protein</fullName>
    </submittedName>
</protein>
<evidence type="ECO:0000313" key="3">
    <source>
        <dbReference type="Proteomes" id="UP001524460"/>
    </source>
</evidence>
<evidence type="ECO:0000259" key="1">
    <source>
        <dbReference type="Pfam" id="PF13192"/>
    </source>
</evidence>